<organism evidence="1 2">
    <name type="scientific">Deinococcus navajonensis</name>
    <dbReference type="NCBI Taxonomy" id="309884"/>
    <lineage>
        <taxon>Bacteria</taxon>
        <taxon>Thermotogati</taxon>
        <taxon>Deinococcota</taxon>
        <taxon>Deinococci</taxon>
        <taxon>Deinococcales</taxon>
        <taxon>Deinococcaceae</taxon>
        <taxon>Deinococcus</taxon>
    </lineage>
</organism>
<sequence length="193" mass="21213">MTAFLTNAELFRLHLEDDTMTILTNYAEARAAFRGAVLNARFTPYAEEAKRTHLTAIPADMRYPGHIDPAHFNADARLVDLDRTLSERIAAGITAATFPDLDTITPVRDSLLYEAAMRSFLLAGGAVASALALYGKQDERRDPAAWRRVCPFSPWPPEALAALETAHQEAARLAPVWLGHVALSHRFLPGYGA</sequence>
<dbReference type="EMBL" id="JBHSEH010000031">
    <property type="protein sequence ID" value="MFC4428047.1"/>
    <property type="molecule type" value="Genomic_DNA"/>
</dbReference>
<dbReference type="RefSeq" id="WP_380042203.1">
    <property type="nucleotide sequence ID" value="NZ_JBHSEH010000031.1"/>
</dbReference>
<evidence type="ECO:0000313" key="1">
    <source>
        <dbReference type="EMBL" id="MFC4428047.1"/>
    </source>
</evidence>
<keyword evidence="2" id="KW-1185">Reference proteome</keyword>
<reference evidence="2" key="1">
    <citation type="journal article" date="2019" name="Int. J. Syst. Evol. Microbiol.">
        <title>The Global Catalogue of Microorganisms (GCM) 10K type strain sequencing project: providing services to taxonomists for standard genome sequencing and annotation.</title>
        <authorList>
            <consortium name="The Broad Institute Genomics Platform"/>
            <consortium name="The Broad Institute Genome Sequencing Center for Infectious Disease"/>
            <person name="Wu L."/>
            <person name="Ma J."/>
        </authorList>
    </citation>
    <scope>NUCLEOTIDE SEQUENCE [LARGE SCALE GENOMIC DNA]</scope>
    <source>
        <strain evidence="2">CCUG 56029</strain>
    </source>
</reference>
<name>A0ABV8XTV3_9DEIO</name>
<evidence type="ECO:0000313" key="2">
    <source>
        <dbReference type="Proteomes" id="UP001595998"/>
    </source>
</evidence>
<proteinExistence type="predicted"/>
<dbReference type="Proteomes" id="UP001595998">
    <property type="component" value="Unassembled WGS sequence"/>
</dbReference>
<protein>
    <submittedName>
        <fullName evidence="1">Uncharacterized protein</fullName>
    </submittedName>
</protein>
<comment type="caution">
    <text evidence="1">The sequence shown here is derived from an EMBL/GenBank/DDBJ whole genome shotgun (WGS) entry which is preliminary data.</text>
</comment>
<accession>A0ABV8XTV3</accession>
<gene>
    <name evidence="1" type="ORF">ACFOZ9_17715</name>
</gene>